<dbReference type="PANTHER" id="PTHR21879:SF17">
    <property type="entry name" value="LD24139P"/>
    <property type="match status" value="1"/>
</dbReference>
<feature type="transmembrane region" description="Helical" evidence="1">
    <location>
        <begin position="141"/>
        <end position="159"/>
    </location>
</feature>
<dbReference type="STRING" id="1661398.A0A482VFN2"/>
<comment type="caution">
    <text evidence="2">The sequence shown here is derived from an EMBL/GenBank/DDBJ whole genome shotgun (WGS) entry which is preliminary data.</text>
</comment>
<evidence type="ECO:0000313" key="3">
    <source>
        <dbReference type="Proteomes" id="UP000292052"/>
    </source>
</evidence>
<keyword evidence="3" id="KW-1185">Reference proteome</keyword>
<dbReference type="EMBL" id="QDEB01105741">
    <property type="protein sequence ID" value="RZC00586.1"/>
    <property type="molecule type" value="Genomic_DNA"/>
</dbReference>
<gene>
    <name evidence="2" type="ORF">BDFB_001223</name>
</gene>
<keyword evidence="1" id="KW-0812">Transmembrane</keyword>
<evidence type="ECO:0000313" key="2">
    <source>
        <dbReference type="EMBL" id="RZC00586.1"/>
    </source>
</evidence>
<proteinExistence type="predicted"/>
<keyword evidence="1" id="KW-0472">Membrane</keyword>
<dbReference type="OrthoDB" id="8191402at2759"/>
<protein>
    <submittedName>
        <fullName evidence="2">Uncharacterized protein</fullName>
    </submittedName>
</protein>
<dbReference type="InterPro" id="IPR012464">
    <property type="entry name" value="DUF1676"/>
</dbReference>
<feature type="transmembrane region" description="Helical" evidence="1">
    <location>
        <begin position="113"/>
        <end position="135"/>
    </location>
</feature>
<name>A0A482VFN2_ASBVE</name>
<accession>A0A482VFN2</accession>
<dbReference type="PANTHER" id="PTHR21879">
    <property type="entry name" value="FI03362P-RELATED-RELATED"/>
    <property type="match status" value="1"/>
</dbReference>
<sequence length="231" mass="24959">MSEGGFTGIVNCAALRVLRSIERAESEQFLEIFPGVTLISNSSVSRVAKGLKEDLPSDPTKKSAKLLDLLVAASARFLSEKTLKIELPTTTPESLARSLEEGRGRMKKVMGSMILNFGSKMMSMVPILFGGLALLTTKALVVGKLAFVISIILFIQMFSSGRNILPFYSYGTSYNVPTLPATTYGTNFGTNNIGGWGGSAQYPYARSIDVTEAKEDGEESAQDYVYSAHKS</sequence>
<reference evidence="2 3" key="1">
    <citation type="submission" date="2017-03" db="EMBL/GenBank/DDBJ databases">
        <title>Genome of the blue death feigning beetle - Asbolus verrucosus.</title>
        <authorList>
            <person name="Rider S.D."/>
        </authorList>
    </citation>
    <scope>NUCLEOTIDE SEQUENCE [LARGE SCALE GENOMIC DNA]</scope>
    <source>
        <strain evidence="2">Butters</strain>
        <tissue evidence="2">Head and leg muscle</tissue>
    </source>
</reference>
<dbReference type="Pfam" id="PF07898">
    <property type="entry name" value="DUF1676"/>
    <property type="match status" value="1"/>
</dbReference>
<dbReference type="AlphaFoldDB" id="A0A482VFN2"/>
<organism evidence="2 3">
    <name type="scientific">Asbolus verrucosus</name>
    <name type="common">Desert ironclad beetle</name>
    <dbReference type="NCBI Taxonomy" id="1661398"/>
    <lineage>
        <taxon>Eukaryota</taxon>
        <taxon>Metazoa</taxon>
        <taxon>Ecdysozoa</taxon>
        <taxon>Arthropoda</taxon>
        <taxon>Hexapoda</taxon>
        <taxon>Insecta</taxon>
        <taxon>Pterygota</taxon>
        <taxon>Neoptera</taxon>
        <taxon>Endopterygota</taxon>
        <taxon>Coleoptera</taxon>
        <taxon>Polyphaga</taxon>
        <taxon>Cucujiformia</taxon>
        <taxon>Tenebrionidae</taxon>
        <taxon>Pimeliinae</taxon>
        <taxon>Asbolus</taxon>
    </lineage>
</organism>
<dbReference type="Proteomes" id="UP000292052">
    <property type="component" value="Unassembled WGS sequence"/>
</dbReference>
<keyword evidence="1" id="KW-1133">Transmembrane helix</keyword>
<dbReference type="GO" id="GO:0016020">
    <property type="term" value="C:membrane"/>
    <property type="evidence" value="ECO:0007669"/>
    <property type="project" value="TreeGrafter"/>
</dbReference>
<evidence type="ECO:0000256" key="1">
    <source>
        <dbReference type="SAM" id="Phobius"/>
    </source>
</evidence>